<comment type="caution">
    <text evidence="1">The sequence shown here is derived from an EMBL/GenBank/DDBJ whole genome shotgun (WGS) entry which is preliminary data.</text>
</comment>
<evidence type="ECO:0000313" key="2">
    <source>
        <dbReference type="Proteomes" id="UP000297014"/>
    </source>
</evidence>
<dbReference type="Proteomes" id="UP000297014">
    <property type="component" value="Unassembled WGS sequence"/>
</dbReference>
<gene>
    <name evidence="1" type="ORF">AJ85_03360</name>
</gene>
<proteinExistence type="predicted"/>
<dbReference type="EMBL" id="JALP01000385">
    <property type="protein sequence ID" value="THG88465.1"/>
    <property type="molecule type" value="Genomic_DNA"/>
</dbReference>
<accession>A0A4S4JTK7</accession>
<evidence type="ECO:0000313" key="1">
    <source>
        <dbReference type="EMBL" id="THG88465.1"/>
    </source>
</evidence>
<sequence>MFSFKCFITPLIAIFYGYTGISIKHIEEDPGDSIAQNVKEKKMPV</sequence>
<reference evidence="1 2" key="1">
    <citation type="submission" date="2014-01" db="EMBL/GenBank/DDBJ databases">
        <title>Draft genome sequencing of Bacillus alcalophilus CGMCC 1.3604.</title>
        <authorList>
            <person name="Yang J."/>
            <person name="Diao L."/>
            <person name="Yang S."/>
        </authorList>
    </citation>
    <scope>NUCLEOTIDE SEQUENCE [LARGE SCALE GENOMIC DNA]</scope>
    <source>
        <strain evidence="1 2">CGMCC 1.3604</strain>
    </source>
</reference>
<name>A0A4S4JTK7_ALKAL</name>
<organism evidence="1 2">
    <name type="scientific">Alkalihalobacillus alcalophilus ATCC 27647 = CGMCC 1.3604</name>
    <dbReference type="NCBI Taxonomy" id="1218173"/>
    <lineage>
        <taxon>Bacteria</taxon>
        <taxon>Bacillati</taxon>
        <taxon>Bacillota</taxon>
        <taxon>Bacilli</taxon>
        <taxon>Bacillales</taxon>
        <taxon>Bacillaceae</taxon>
        <taxon>Alkalihalobacillus</taxon>
    </lineage>
</organism>
<dbReference type="AlphaFoldDB" id="A0A4S4JTK7"/>
<protein>
    <submittedName>
        <fullName evidence="1">Uncharacterized protein</fullName>
    </submittedName>
</protein>